<dbReference type="InterPro" id="IPR051198">
    <property type="entry name" value="BchE-like"/>
</dbReference>
<keyword evidence="3" id="KW-0479">Metal-binding</keyword>
<protein>
    <submittedName>
        <fullName evidence="8">Radical SAM superfamily enzyme YgiQ (UPF0313 family)</fullName>
    </submittedName>
</protein>
<dbReference type="SUPFAM" id="SSF102114">
    <property type="entry name" value="Radical SAM enzymes"/>
    <property type="match status" value="1"/>
</dbReference>
<sequence length="568" mass="65486">MRNRPKVVLVSIDSRFIHTNIALRYMKEFTKDLNYDCMIREYTIQSPLMDMLDDILDDEPQIVGLSTYIWNVDTVERLSRLLRIGRPDIRLLFGGPEVSWNAEESLLRLSGDYIITGEGEETYRELIEKCILNMEATGFFSLEDNDVIRGLAAMRNGIPVRFPARSKMDLSRLPFPYSMDEDLKDRIACIEASRGCPYSCSYCLSSAEKDLRFRSADDVMSDVEKLLGLGAKLVKFMDRTFNAHPDAAEIFRRIIGLKTNAVFHFEMSPSMVDDLQMGVLKDSPPGRMQFETGVQSTDENVLRMISRFSSGSKEGLKKILSLGNIHHHLDLIAGLPMDDMESFNRSFNEIYSLGPDVLQLGFLKIIKGTPMERETKRWNIIYSPFPPYQVISTGTMGRTDMERLKSAEKSLEKYHNTGKFENSLKYAIGFHENPLLFFEGLGKALDSEGYRVRSPSSDDYYRIFLMYSIRELERKDGFEPGLMRDLVKYDFLLWNRRQGIPDFLERIDKDTNEVRRRLKREGGIEGHVEWFENDVVSHLSKNERNQGPVAILFEKGRTYGKIITLLQQ</sequence>
<dbReference type="Pfam" id="PF04055">
    <property type="entry name" value="Radical_SAM"/>
    <property type="match status" value="1"/>
</dbReference>
<name>A0ABS4G1N8_9CLOT</name>
<proteinExistence type="predicted"/>
<organism evidence="8 9">
    <name type="scientific">Youngiibacter multivorans</name>
    <dbReference type="NCBI Taxonomy" id="937251"/>
    <lineage>
        <taxon>Bacteria</taxon>
        <taxon>Bacillati</taxon>
        <taxon>Bacillota</taxon>
        <taxon>Clostridia</taxon>
        <taxon>Eubacteriales</taxon>
        <taxon>Clostridiaceae</taxon>
        <taxon>Youngiibacter</taxon>
    </lineage>
</organism>
<evidence type="ECO:0000256" key="1">
    <source>
        <dbReference type="ARBA" id="ARBA00001966"/>
    </source>
</evidence>
<feature type="domain" description="B12-binding" evidence="6">
    <location>
        <begin position="5"/>
        <end position="137"/>
    </location>
</feature>
<keyword evidence="2" id="KW-0949">S-adenosyl-L-methionine</keyword>
<dbReference type="RefSeq" id="WP_209458688.1">
    <property type="nucleotide sequence ID" value="NZ_JAGGKC010000005.1"/>
</dbReference>
<dbReference type="InterPro" id="IPR006158">
    <property type="entry name" value="Cobalamin-bd"/>
</dbReference>
<gene>
    <name evidence="8" type="ORF">J2Z34_000932</name>
</gene>
<dbReference type="InterPro" id="IPR006638">
    <property type="entry name" value="Elp3/MiaA/NifB-like_rSAM"/>
</dbReference>
<dbReference type="InterPro" id="IPR007197">
    <property type="entry name" value="rSAM"/>
</dbReference>
<comment type="caution">
    <text evidence="8">The sequence shown here is derived from an EMBL/GenBank/DDBJ whole genome shotgun (WGS) entry which is preliminary data.</text>
</comment>
<dbReference type="CDD" id="cd01335">
    <property type="entry name" value="Radical_SAM"/>
    <property type="match status" value="1"/>
</dbReference>
<dbReference type="SMART" id="SM00729">
    <property type="entry name" value="Elp3"/>
    <property type="match status" value="1"/>
</dbReference>
<dbReference type="Proteomes" id="UP001519271">
    <property type="component" value="Unassembled WGS sequence"/>
</dbReference>
<evidence type="ECO:0000313" key="9">
    <source>
        <dbReference type="Proteomes" id="UP001519271"/>
    </source>
</evidence>
<dbReference type="PANTHER" id="PTHR43409">
    <property type="entry name" value="ANAEROBIC MAGNESIUM-PROTOPORPHYRIN IX MONOMETHYL ESTER CYCLASE-RELATED"/>
    <property type="match status" value="1"/>
</dbReference>
<dbReference type="PROSITE" id="PS51918">
    <property type="entry name" value="RADICAL_SAM"/>
    <property type="match status" value="1"/>
</dbReference>
<dbReference type="Gene3D" id="3.40.50.280">
    <property type="entry name" value="Cobalamin-binding domain"/>
    <property type="match status" value="1"/>
</dbReference>
<dbReference type="SFLD" id="SFLDG01082">
    <property type="entry name" value="B12-binding_domain_containing"/>
    <property type="match status" value="1"/>
</dbReference>
<keyword evidence="9" id="KW-1185">Reference proteome</keyword>
<evidence type="ECO:0000256" key="5">
    <source>
        <dbReference type="ARBA" id="ARBA00023014"/>
    </source>
</evidence>
<feature type="domain" description="Radical SAM core" evidence="7">
    <location>
        <begin position="182"/>
        <end position="402"/>
    </location>
</feature>
<keyword evidence="5" id="KW-0411">Iron-sulfur</keyword>
<dbReference type="InterPro" id="IPR023404">
    <property type="entry name" value="rSAM_horseshoe"/>
</dbReference>
<evidence type="ECO:0000313" key="8">
    <source>
        <dbReference type="EMBL" id="MBP1918460.1"/>
    </source>
</evidence>
<evidence type="ECO:0000259" key="6">
    <source>
        <dbReference type="PROSITE" id="PS51332"/>
    </source>
</evidence>
<dbReference type="Gene3D" id="3.80.30.20">
    <property type="entry name" value="tm_1862 like domain"/>
    <property type="match status" value="1"/>
</dbReference>
<dbReference type="InterPro" id="IPR058240">
    <property type="entry name" value="rSAM_sf"/>
</dbReference>
<dbReference type="Pfam" id="PF02310">
    <property type="entry name" value="B12-binding"/>
    <property type="match status" value="1"/>
</dbReference>
<keyword evidence="4" id="KW-0408">Iron</keyword>
<dbReference type="Pfam" id="PF13311">
    <property type="entry name" value="DUF4080"/>
    <property type="match status" value="1"/>
</dbReference>
<dbReference type="PANTHER" id="PTHR43409:SF16">
    <property type="entry name" value="SLR0320 PROTEIN"/>
    <property type="match status" value="1"/>
</dbReference>
<comment type="cofactor">
    <cofactor evidence="1">
        <name>[4Fe-4S] cluster</name>
        <dbReference type="ChEBI" id="CHEBI:49883"/>
    </cofactor>
</comment>
<evidence type="ECO:0000256" key="4">
    <source>
        <dbReference type="ARBA" id="ARBA00023004"/>
    </source>
</evidence>
<evidence type="ECO:0000259" key="7">
    <source>
        <dbReference type="PROSITE" id="PS51918"/>
    </source>
</evidence>
<reference evidence="8 9" key="1">
    <citation type="submission" date="2021-03" db="EMBL/GenBank/DDBJ databases">
        <title>Genomic Encyclopedia of Type Strains, Phase IV (KMG-IV): sequencing the most valuable type-strain genomes for metagenomic binning, comparative biology and taxonomic classification.</title>
        <authorList>
            <person name="Goeker M."/>
        </authorList>
    </citation>
    <scope>NUCLEOTIDE SEQUENCE [LARGE SCALE GENOMIC DNA]</scope>
    <source>
        <strain evidence="8 9">DSM 6139</strain>
    </source>
</reference>
<dbReference type="EMBL" id="JAGGKC010000005">
    <property type="protein sequence ID" value="MBP1918460.1"/>
    <property type="molecule type" value="Genomic_DNA"/>
</dbReference>
<dbReference type="InterPro" id="IPR025288">
    <property type="entry name" value="DUF4080"/>
</dbReference>
<dbReference type="PROSITE" id="PS51332">
    <property type="entry name" value="B12_BINDING"/>
    <property type="match status" value="1"/>
</dbReference>
<evidence type="ECO:0000256" key="2">
    <source>
        <dbReference type="ARBA" id="ARBA00022691"/>
    </source>
</evidence>
<evidence type="ECO:0000256" key="3">
    <source>
        <dbReference type="ARBA" id="ARBA00022723"/>
    </source>
</evidence>
<dbReference type="SFLD" id="SFLDS00029">
    <property type="entry name" value="Radical_SAM"/>
    <property type="match status" value="1"/>
</dbReference>
<accession>A0ABS4G1N8</accession>